<feature type="compositionally biased region" description="Acidic residues" evidence="1">
    <location>
        <begin position="252"/>
        <end position="270"/>
    </location>
</feature>
<feature type="compositionally biased region" description="Basic and acidic residues" evidence="1">
    <location>
        <begin position="1"/>
        <end position="10"/>
    </location>
</feature>
<dbReference type="AlphaFoldDB" id="A0A409VK87"/>
<sequence>MNSNHSDTRHQSSRASGGGDRHRGVNQGGGGDGINHNRNRANKERRERSDHNQRSHQRQQKVDDHAFIPTGQETHHSKGTNGDRRESDTIGHITNDVRESIKQRLEANGIDSRDLDPNLSLNTIRILNSLLSANAALQGRVVDLSVSASISSQGTSNAKRSNPSVEASWDHPNKRHEGATDWASQVEEDIIMGNLPTTNSSSQSSNTTYRHDSTTTVTIPGDLRPDPRPPVTDPTEEHPLPLALRDIGPESGESDLESDISEDESTGELDQDGRIRSRQEIDRRVRHNQRSARRRVEQMDRIMEWRRMAMQTYVGRIPDVWGVIIPSGSIGSPQRDNYLRGMLSFRVYYSHLSNTVFAGATAIQAQRFELSNQHTVAYRPPSHHHVYAKVPLGLPTNPDEVETLIHIVKSTGFPRATRKEAHDLLGELFAIARSVCAELRDRAMRYIAEFEPQAISLDQSFLAGWRFEPIPRVYQDGTLVTPSGLGVRMPDHPQFLMLDVMARYFILHARPDTPSPFQGVAMDHSFRVNRRTLFGLGLSRTLAPLDRKAARPAFTRNFITVIAHVGLYREAIETYNMANPTNPFSPQTGPTYTFKRCATTDGEAANISTSTIMDTLISNRIPIDWVDHAYPYAFRYLDQHYSGSLMDEDRLGAIDDERLRRIARYGEPPAIEGWDGWYHPSRDDITRVWKLKENEETSKARADIPLHPHILALGERLTFRYLKDRPKRRMPEDVLVLFDNPGTTIKPIENAHPVTEKANANAEIDPVKIITDANVKVDDPMTDIGGVVHVASTMEVISNADSAQVPLPANDPKAPSDEAGTPHKEDEGHSHLES</sequence>
<protein>
    <submittedName>
        <fullName evidence="2">Uncharacterized protein</fullName>
    </submittedName>
</protein>
<dbReference type="Proteomes" id="UP000284842">
    <property type="component" value="Unassembled WGS sequence"/>
</dbReference>
<reference evidence="2 3" key="1">
    <citation type="journal article" date="2018" name="Evol. Lett.">
        <title>Horizontal gene cluster transfer increased hallucinogenic mushroom diversity.</title>
        <authorList>
            <person name="Reynolds H.T."/>
            <person name="Vijayakumar V."/>
            <person name="Gluck-Thaler E."/>
            <person name="Korotkin H.B."/>
            <person name="Matheny P.B."/>
            <person name="Slot J.C."/>
        </authorList>
    </citation>
    <scope>NUCLEOTIDE SEQUENCE [LARGE SCALE GENOMIC DNA]</scope>
    <source>
        <strain evidence="2 3">2629</strain>
    </source>
</reference>
<feature type="compositionally biased region" description="Basic and acidic residues" evidence="1">
    <location>
        <begin position="41"/>
        <end position="53"/>
    </location>
</feature>
<name>A0A409VK87_9AGAR</name>
<feature type="compositionally biased region" description="Basic and acidic residues" evidence="1">
    <location>
        <begin position="271"/>
        <end position="283"/>
    </location>
</feature>
<keyword evidence="3" id="KW-1185">Reference proteome</keyword>
<dbReference type="EMBL" id="NHTK01006037">
    <property type="protein sequence ID" value="PPQ66684.1"/>
    <property type="molecule type" value="Genomic_DNA"/>
</dbReference>
<evidence type="ECO:0000256" key="1">
    <source>
        <dbReference type="SAM" id="MobiDB-lite"/>
    </source>
</evidence>
<dbReference type="InParanoid" id="A0A409VK87"/>
<evidence type="ECO:0000313" key="3">
    <source>
        <dbReference type="Proteomes" id="UP000284842"/>
    </source>
</evidence>
<feature type="compositionally biased region" description="Basic and acidic residues" evidence="1">
    <location>
        <begin position="73"/>
        <end position="97"/>
    </location>
</feature>
<feature type="compositionally biased region" description="Polar residues" evidence="1">
    <location>
        <begin position="150"/>
        <end position="165"/>
    </location>
</feature>
<evidence type="ECO:0000313" key="2">
    <source>
        <dbReference type="EMBL" id="PPQ66684.1"/>
    </source>
</evidence>
<organism evidence="2 3">
    <name type="scientific">Panaeolus cyanescens</name>
    <dbReference type="NCBI Taxonomy" id="181874"/>
    <lineage>
        <taxon>Eukaryota</taxon>
        <taxon>Fungi</taxon>
        <taxon>Dikarya</taxon>
        <taxon>Basidiomycota</taxon>
        <taxon>Agaricomycotina</taxon>
        <taxon>Agaricomycetes</taxon>
        <taxon>Agaricomycetidae</taxon>
        <taxon>Agaricales</taxon>
        <taxon>Agaricineae</taxon>
        <taxon>Galeropsidaceae</taxon>
        <taxon>Panaeolus</taxon>
    </lineage>
</organism>
<feature type="region of interest" description="Disordered" evidence="1">
    <location>
        <begin position="150"/>
        <end position="179"/>
    </location>
</feature>
<comment type="caution">
    <text evidence="2">The sequence shown here is derived from an EMBL/GenBank/DDBJ whole genome shotgun (WGS) entry which is preliminary data.</text>
</comment>
<dbReference type="OrthoDB" id="2988687at2759"/>
<feature type="compositionally biased region" description="Basic and acidic residues" evidence="1">
    <location>
        <begin position="814"/>
        <end position="834"/>
    </location>
</feature>
<feature type="region of interest" description="Disordered" evidence="1">
    <location>
        <begin position="801"/>
        <end position="834"/>
    </location>
</feature>
<feature type="compositionally biased region" description="Basic and acidic residues" evidence="1">
    <location>
        <begin position="168"/>
        <end position="179"/>
    </location>
</feature>
<accession>A0A409VK87</accession>
<proteinExistence type="predicted"/>
<gene>
    <name evidence="2" type="ORF">CVT24_008837</name>
</gene>
<feature type="region of interest" description="Disordered" evidence="1">
    <location>
        <begin position="1"/>
        <end position="97"/>
    </location>
</feature>
<feature type="region of interest" description="Disordered" evidence="1">
    <location>
        <begin position="194"/>
        <end position="292"/>
    </location>
</feature>
<feature type="compositionally biased region" description="Low complexity" evidence="1">
    <location>
        <begin position="197"/>
        <end position="208"/>
    </location>
</feature>